<feature type="compositionally biased region" description="Polar residues" evidence="1">
    <location>
        <begin position="60"/>
        <end position="84"/>
    </location>
</feature>
<feature type="region of interest" description="Disordered" evidence="1">
    <location>
        <begin position="97"/>
        <end position="127"/>
    </location>
</feature>
<feature type="signal peptide" evidence="2">
    <location>
        <begin position="1"/>
        <end position="26"/>
    </location>
</feature>
<evidence type="ECO:0000313" key="3">
    <source>
        <dbReference type="Proteomes" id="UP000095282"/>
    </source>
</evidence>
<feature type="compositionally biased region" description="Basic and acidic residues" evidence="1">
    <location>
        <begin position="97"/>
        <end position="110"/>
    </location>
</feature>
<feature type="chain" id="PRO_5009308019" evidence="2">
    <location>
        <begin position="27"/>
        <end position="405"/>
    </location>
</feature>
<dbReference type="AlphaFoldDB" id="A0A1I7TW64"/>
<reference evidence="4" key="1">
    <citation type="submission" date="2016-11" db="UniProtKB">
        <authorList>
            <consortium name="WormBaseParasite"/>
        </authorList>
    </citation>
    <scope>IDENTIFICATION</scope>
</reference>
<protein>
    <submittedName>
        <fullName evidence="4">Peptidase A1 domain-containing protein</fullName>
    </submittedName>
</protein>
<dbReference type="Proteomes" id="UP000095282">
    <property type="component" value="Unplaced"/>
</dbReference>
<keyword evidence="3" id="KW-1185">Reference proteome</keyword>
<organism evidence="3 4">
    <name type="scientific">Caenorhabditis tropicalis</name>
    <dbReference type="NCBI Taxonomy" id="1561998"/>
    <lineage>
        <taxon>Eukaryota</taxon>
        <taxon>Metazoa</taxon>
        <taxon>Ecdysozoa</taxon>
        <taxon>Nematoda</taxon>
        <taxon>Chromadorea</taxon>
        <taxon>Rhabditida</taxon>
        <taxon>Rhabditina</taxon>
        <taxon>Rhabditomorpha</taxon>
        <taxon>Rhabditoidea</taxon>
        <taxon>Rhabditidae</taxon>
        <taxon>Peloderinae</taxon>
        <taxon>Caenorhabditis</taxon>
    </lineage>
</organism>
<evidence type="ECO:0000256" key="1">
    <source>
        <dbReference type="SAM" id="MobiDB-lite"/>
    </source>
</evidence>
<feature type="region of interest" description="Disordered" evidence="1">
    <location>
        <begin position="60"/>
        <end position="85"/>
    </location>
</feature>
<evidence type="ECO:0000313" key="4">
    <source>
        <dbReference type="WBParaSite" id="Csp11.Scaffold629.g12389.t2"/>
    </source>
</evidence>
<proteinExistence type="predicted"/>
<feature type="compositionally biased region" description="Polar residues" evidence="1">
    <location>
        <begin position="112"/>
        <end position="127"/>
    </location>
</feature>
<sequence>MAQQIDSTMAIVIIVAVMSRATCMSAEQLIAALKASKAEYMTVTYVTSKENDNKLVEASEQNGGTNATRMRSTGQNNAVASSSRETARITDIAAPVDHPKLTNGTKKENDGYASSATTENNKVSSNNPHKAIELQSKLSALHRGLNFKSNEHIDGTKKAKIPAEINCVVRSFSDAIDFVKECSNVGFPVSITAPSPCCYQGIRTICNDIEAHSIFAYLKSVPNSCSQNGLYLKIKKDFSKLLVAPLGKCMMNKSDKSYIVKELPVSQPERVPDNSRLAVKSLVLIFGSALKAFMLARESKFTSANESGDFAIDFKLICSIVGEETEIPTRVIFTNQVLNQGKIWIGNEMTRISGNFKAGKQHNVIIGGKEFQFQVLSNLPGMFSIGYGIHKYDVRVQKEEKKEIN</sequence>
<name>A0A1I7TW64_9PELO</name>
<evidence type="ECO:0000256" key="2">
    <source>
        <dbReference type="SAM" id="SignalP"/>
    </source>
</evidence>
<dbReference type="WBParaSite" id="Csp11.Scaffold629.g12389.t2">
    <property type="protein sequence ID" value="Csp11.Scaffold629.g12389.t2"/>
    <property type="gene ID" value="Csp11.Scaffold629.g12389"/>
</dbReference>
<keyword evidence="2" id="KW-0732">Signal</keyword>
<accession>A0A1I7TW64</accession>